<dbReference type="Proteomes" id="UP000005240">
    <property type="component" value="Unassembled WGS sequence"/>
</dbReference>
<dbReference type="EMBL" id="ADAS02000015">
    <property type="protein sequence ID" value="OAV97155.1"/>
    <property type="molecule type" value="Genomic_DNA"/>
</dbReference>
<feature type="compositionally biased region" description="Polar residues" evidence="5">
    <location>
        <begin position="56"/>
        <end position="65"/>
    </location>
</feature>
<keyword evidence="4" id="KW-0677">Repeat</keyword>
<feature type="compositionally biased region" description="Low complexity" evidence="5">
    <location>
        <begin position="245"/>
        <end position="263"/>
    </location>
</feature>
<dbReference type="OrthoDB" id="21128at2759"/>
<feature type="region of interest" description="Disordered" evidence="5">
    <location>
        <begin position="911"/>
        <end position="947"/>
    </location>
</feature>
<dbReference type="PANTHER" id="PTHR15598:SF5">
    <property type="entry name" value="ENHANCER OF MRNA-DECAPPING PROTEIN 4"/>
    <property type="match status" value="1"/>
</dbReference>
<keyword evidence="2" id="KW-0963">Cytoplasm</keyword>
<name>A0A180GWI4_PUCT1</name>
<reference evidence="6" key="1">
    <citation type="submission" date="2009-11" db="EMBL/GenBank/DDBJ databases">
        <authorList>
            <consortium name="The Broad Institute Genome Sequencing Platform"/>
            <person name="Ward D."/>
            <person name="Feldgarden M."/>
            <person name="Earl A."/>
            <person name="Young S.K."/>
            <person name="Zeng Q."/>
            <person name="Koehrsen M."/>
            <person name="Alvarado L."/>
            <person name="Berlin A."/>
            <person name="Bochicchio J."/>
            <person name="Borenstein D."/>
            <person name="Chapman S.B."/>
            <person name="Chen Z."/>
            <person name="Engels R."/>
            <person name="Freedman E."/>
            <person name="Gellesch M."/>
            <person name="Goldberg J."/>
            <person name="Griggs A."/>
            <person name="Gujja S."/>
            <person name="Heilman E."/>
            <person name="Heiman D."/>
            <person name="Hepburn T."/>
            <person name="Howarth C."/>
            <person name="Jen D."/>
            <person name="Larson L."/>
            <person name="Lewis B."/>
            <person name="Mehta T."/>
            <person name="Park D."/>
            <person name="Pearson M."/>
            <person name="Roberts A."/>
            <person name="Saif S."/>
            <person name="Shea T."/>
            <person name="Shenoy N."/>
            <person name="Sisk P."/>
            <person name="Stolte C."/>
            <person name="Sykes S."/>
            <person name="Thomson T."/>
            <person name="Walk T."/>
            <person name="White J."/>
            <person name="Yandava C."/>
            <person name="Izard J."/>
            <person name="Baranova O.V."/>
            <person name="Blanton J.M."/>
            <person name="Tanner A.C."/>
            <person name="Dewhirst F.E."/>
            <person name="Haas B."/>
            <person name="Nusbaum C."/>
            <person name="Birren B."/>
        </authorList>
    </citation>
    <scope>NUCLEOTIDE SEQUENCE [LARGE SCALE GENOMIC DNA]</scope>
    <source>
        <strain evidence="6">1-1 BBBD Race 1</strain>
    </source>
</reference>
<gene>
    <name evidence="6" type="ORF">PTTG_26161</name>
</gene>
<protein>
    <submittedName>
        <fullName evidence="6 7">Uncharacterized protein</fullName>
    </submittedName>
</protein>
<dbReference type="STRING" id="630390.A0A180GWI4"/>
<feature type="compositionally biased region" description="Low complexity" evidence="5">
    <location>
        <begin position="504"/>
        <end position="521"/>
    </location>
</feature>
<dbReference type="AlphaFoldDB" id="A0A180GWI4"/>
<dbReference type="VEuPathDB" id="FungiDB:PTTG_26161"/>
<evidence type="ECO:0000313" key="6">
    <source>
        <dbReference type="EMBL" id="OAV97155.1"/>
    </source>
</evidence>
<reference evidence="6" key="2">
    <citation type="submission" date="2016-05" db="EMBL/GenBank/DDBJ databases">
        <title>Comparative analysis highlights variable genome content of wheat rusts and divergence of the mating loci.</title>
        <authorList>
            <person name="Cuomo C.A."/>
            <person name="Bakkeren G."/>
            <person name="Szabo L."/>
            <person name="Khalil H."/>
            <person name="Joly D."/>
            <person name="Goldberg J."/>
            <person name="Young S."/>
            <person name="Zeng Q."/>
            <person name="Fellers J."/>
        </authorList>
    </citation>
    <scope>NUCLEOTIDE SEQUENCE [LARGE SCALE GENOMIC DNA]</scope>
    <source>
        <strain evidence="6">1-1 BBBD Race 1</strain>
    </source>
</reference>
<organism evidence="6">
    <name type="scientific">Puccinia triticina (isolate 1-1 / race 1 (BBBD))</name>
    <name type="common">Brown leaf rust fungus</name>
    <dbReference type="NCBI Taxonomy" id="630390"/>
    <lineage>
        <taxon>Eukaryota</taxon>
        <taxon>Fungi</taxon>
        <taxon>Dikarya</taxon>
        <taxon>Basidiomycota</taxon>
        <taxon>Pucciniomycotina</taxon>
        <taxon>Pucciniomycetes</taxon>
        <taxon>Pucciniales</taxon>
        <taxon>Pucciniaceae</taxon>
        <taxon>Puccinia</taxon>
    </lineage>
</organism>
<evidence type="ECO:0000256" key="4">
    <source>
        <dbReference type="ARBA" id="ARBA00022737"/>
    </source>
</evidence>
<dbReference type="PANTHER" id="PTHR15598">
    <property type="entry name" value="ENHANCER OF MRNA-DECAPPING PROTEIN 4"/>
    <property type="match status" value="1"/>
</dbReference>
<dbReference type="Gene3D" id="1.10.220.100">
    <property type="entry name" value="conserved c-terminal region of ge- 1"/>
    <property type="match status" value="1"/>
</dbReference>
<evidence type="ECO:0000256" key="1">
    <source>
        <dbReference type="ARBA" id="ARBA00004496"/>
    </source>
</evidence>
<keyword evidence="8" id="KW-1185">Reference proteome</keyword>
<feature type="region of interest" description="Disordered" evidence="5">
    <location>
        <begin position="244"/>
        <end position="275"/>
    </location>
</feature>
<dbReference type="InterPro" id="IPR045152">
    <property type="entry name" value="EDC4-like"/>
</dbReference>
<feature type="compositionally biased region" description="Basic and acidic residues" evidence="5">
    <location>
        <begin position="67"/>
        <end position="78"/>
    </location>
</feature>
<feature type="compositionally biased region" description="Basic and acidic residues" evidence="5">
    <location>
        <begin position="911"/>
        <end position="920"/>
    </location>
</feature>
<dbReference type="GO" id="GO:0031087">
    <property type="term" value="P:deadenylation-independent decapping of nuclear-transcribed mRNA"/>
    <property type="evidence" value="ECO:0007669"/>
    <property type="project" value="InterPro"/>
</dbReference>
<dbReference type="SUPFAM" id="SSF101908">
    <property type="entry name" value="Putative isomerase YbhE"/>
    <property type="match status" value="1"/>
</dbReference>
<comment type="subcellular location">
    <subcellularLocation>
        <location evidence="1">Cytoplasm</location>
    </subcellularLocation>
</comment>
<accession>A0A180GWI4</accession>
<keyword evidence="3" id="KW-0853">WD repeat</keyword>
<evidence type="ECO:0000256" key="2">
    <source>
        <dbReference type="ARBA" id="ARBA00022490"/>
    </source>
</evidence>
<evidence type="ECO:0000256" key="5">
    <source>
        <dbReference type="SAM" id="MobiDB-lite"/>
    </source>
</evidence>
<reference evidence="7 8" key="3">
    <citation type="journal article" date="2017" name="G3 (Bethesda)">
        <title>Comparative analysis highlights variable genome content of wheat rusts and divergence of the mating loci.</title>
        <authorList>
            <person name="Cuomo C.A."/>
            <person name="Bakkeren G."/>
            <person name="Khalil H.B."/>
            <person name="Panwar V."/>
            <person name="Joly D."/>
            <person name="Linning R."/>
            <person name="Sakthikumar S."/>
            <person name="Song X."/>
            <person name="Adiconis X."/>
            <person name="Fan L."/>
            <person name="Goldberg J.M."/>
            <person name="Levin J.Z."/>
            <person name="Young S."/>
            <person name="Zeng Q."/>
            <person name="Anikster Y."/>
            <person name="Bruce M."/>
            <person name="Wang M."/>
            <person name="Yin C."/>
            <person name="McCallum B."/>
            <person name="Szabo L.J."/>
            <person name="Hulbert S."/>
            <person name="Chen X."/>
            <person name="Fellers J.P."/>
        </authorList>
    </citation>
    <scope>NUCLEOTIDE SEQUENCE</scope>
    <source>
        <strain evidence="7">isolate 1-1 / race 1 (BBBD)</strain>
        <strain evidence="8">Isolate 1-1 / race 1 (BBBD)</strain>
    </source>
</reference>
<feature type="compositionally biased region" description="Pro residues" evidence="5">
    <location>
        <begin position="926"/>
        <end position="941"/>
    </location>
</feature>
<feature type="region of interest" description="Disordered" evidence="5">
    <location>
        <begin position="504"/>
        <end position="528"/>
    </location>
</feature>
<reference evidence="7" key="4">
    <citation type="submission" date="2025-05" db="UniProtKB">
        <authorList>
            <consortium name="EnsemblFungi"/>
        </authorList>
    </citation>
    <scope>IDENTIFICATION</scope>
    <source>
        <strain evidence="7">isolate 1-1 / race 1 (BBBD)</strain>
    </source>
</reference>
<dbReference type="GO" id="GO:0000932">
    <property type="term" value="C:P-body"/>
    <property type="evidence" value="ECO:0007669"/>
    <property type="project" value="TreeGrafter"/>
</dbReference>
<evidence type="ECO:0000256" key="3">
    <source>
        <dbReference type="ARBA" id="ARBA00022574"/>
    </source>
</evidence>
<feature type="region of interest" description="Disordered" evidence="5">
    <location>
        <begin position="672"/>
        <end position="711"/>
    </location>
</feature>
<feature type="region of interest" description="Disordered" evidence="5">
    <location>
        <begin position="104"/>
        <end position="143"/>
    </location>
</feature>
<sequence>MADQQQLSLLELLHLNFTPKPTLQPADRFVQTLLRWRCLDRLLLRPSPMKSEELSPRTSQPSGSHPQPEKPPPEKPQAEEDSLESRIQPYMAIRLVEQIKNTHPPGGFLNPFSASDPAPTAASKQPILASPHPHRPPTPAPTRPNIGLTINSSFPPQELAISTGQPNPEILYTAEPPPHVLPITLFPSAMLFAPGNRVAVDGFISYATKAGRIRVIDQNSGARMLLRKHDGPVIDMCIGRPRPAPAQAPTADSCSGKSRSGSTRTRRATRCWPRSAPSTPICSAARRRTSRSPPPARFVALSAHPLDPSIFLLSTNDHRLILVRLDRGAFAPAWKRGTPLPKALSELEAFEGQDVLRTSSDVVAFAFSPDGSAFAFVTEDKILTVRQTSKPHWTIMGGQLPASPGGISRLEFLARAGGAIKGFLITKRSGTRVEAVQLSEISEVVIGISLHPPESPAAQALPCFGHSAWQPQYSTILLSNSLRGSIFTFHLNFCDPVDDEPGLLPDLPPITTTTTTTTTTTKASRLGTSSVDDDASYIERVAASRQSPDMQRSRSNSWIAARTMFVDQISELPSPDPIISFVLDQGSRPPPGPSSSPVSVFNLHPKGIHQLYLPKDLLDFHPSKNCLPDTPAAHSAAPPVRSRSLAGEILVDVHVEHQVQKAEVLDFSHHPHQANVDKPALPSSSAPPDQPLLDSSVPDAKKTAGPAPQNHHLVDPLLALVNDSPHSENGPAMTRAEPPLLAVELEKSRAVMVDHVHALLAKSLDKQEQKLRNQFLAQQDIETRRHEHLLAILSSSLGPKNLGDIVSHHVKNALLSDTHNQLNGRPKEPADAETGRTADVVRKAVHEGLKKFLGPEPEAVVRKTQMKEIVDELGRTISAQLEQTVAEMRRTQQAEAAGREKVVAELVEERRVEASGRRDGPAVPVAAPPSSSPARGPPEAGPRPETPDYEELFTHALAAPGPAALAALLDGPAAAATLSAVFPAPPAAHAPQRSRLSQPVLLTLAHHLCQDLLPDPAAPQPAPLGVFGLARLRWTWAALAALDELDQQTAQYFDRVLDRCQAHLSARKAALVARRSLRPSAPPAADGSEHDIDALDQVLWVVHDKVLRFRAGRVPGA</sequence>
<feature type="region of interest" description="Disordered" evidence="5">
    <location>
        <begin position="47"/>
        <end position="83"/>
    </location>
</feature>
<dbReference type="EnsemblFungi" id="PTTG_26161-t43_1">
    <property type="protein sequence ID" value="PTTG_26161-t43_1-p1"/>
    <property type="gene ID" value="PTTG_26161"/>
</dbReference>
<evidence type="ECO:0000313" key="7">
    <source>
        <dbReference type="EnsemblFungi" id="PTTG_26161-t43_1-p1"/>
    </source>
</evidence>
<proteinExistence type="predicted"/>
<evidence type="ECO:0000313" key="8">
    <source>
        <dbReference type="Proteomes" id="UP000005240"/>
    </source>
</evidence>
<dbReference type="InterPro" id="IPR044938">
    <property type="entry name" value="EDC4_C_sf"/>
</dbReference>